<keyword evidence="1" id="KW-0812">Transmembrane</keyword>
<organism evidence="2 3">
    <name type="scientific">Monosporascus cannonballus</name>
    <dbReference type="NCBI Taxonomy" id="155416"/>
    <lineage>
        <taxon>Eukaryota</taxon>
        <taxon>Fungi</taxon>
        <taxon>Dikarya</taxon>
        <taxon>Ascomycota</taxon>
        <taxon>Pezizomycotina</taxon>
        <taxon>Sordariomycetes</taxon>
        <taxon>Xylariomycetidae</taxon>
        <taxon>Xylariales</taxon>
        <taxon>Xylariales incertae sedis</taxon>
        <taxon>Monosporascus</taxon>
    </lineage>
</organism>
<dbReference type="EMBL" id="QJNS01000708">
    <property type="protein sequence ID" value="RYO75108.1"/>
    <property type="molecule type" value="Genomic_DNA"/>
</dbReference>
<keyword evidence="1" id="KW-0472">Membrane</keyword>
<keyword evidence="3" id="KW-1185">Reference proteome</keyword>
<evidence type="ECO:0000313" key="3">
    <source>
        <dbReference type="Proteomes" id="UP000294003"/>
    </source>
</evidence>
<reference evidence="2 3" key="1">
    <citation type="submission" date="2018-06" db="EMBL/GenBank/DDBJ databases">
        <title>Complete Genomes of Monosporascus.</title>
        <authorList>
            <person name="Robinson A.J."/>
            <person name="Natvig D.O."/>
        </authorList>
    </citation>
    <scope>NUCLEOTIDE SEQUENCE [LARGE SCALE GENOMIC DNA]</scope>
    <source>
        <strain evidence="2 3">CBS 609.92</strain>
    </source>
</reference>
<accession>A0ABY0GS41</accession>
<proteinExistence type="predicted"/>
<protein>
    <submittedName>
        <fullName evidence="2">Uncharacterized protein</fullName>
    </submittedName>
</protein>
<feature type="transmembrane region" description="Helical" evidence="1">
    <location>
        <begin position="186"/>
        <end position="204"/>
    </location>
</feature>
<gene>
    <name evidence="2" type="ORF">DL762_010161</name>
</gene>
<keyword evidence="1" id="KW-1133">Transmembrane helix</keyword>
<dbReference type="Gene3D" id="1.20.58.340">
    <property type="entry name" value="Magnesium transport protein CorA, transmembrane region"/>
    <property type="match status" value="1"/>
</dbReference>
<sequence>MADYAKTRLNQIELEVSSPEYIPGPRQPDRQCLDKAAHLEAIHPRSPGNAGGDTGDGVWVSSRLSTLLGGSLDAPDPRWHPGRGTMCLHVGRPGSLAGDVNGVGAYRYDFALALAHMEEHQKRIDRLDSSVTAMIGIEGTRQGFAGNTANKSVNRLTLLATVFVPLSIVASLLSMQPDVEQLRNTAVLWAEVAIPSAFGVWLIAKILTSARFQRQTESLRNRLFPETSIASLLVLLRTSPSNSLLQRSIVKQYVIDVFGNACAEPRSQRLD</sequence>
<comment type="caution">
    <text evidence="2">The sequence shown here is derived from an EMBL/GenBank/DDBJ whole genome shotgun (WGS) entry which is preliminary data.</text>
</comment>
<evidence type="ECO:0000313" key="2">
    <source>
        <dbReference type="EMBL" id="RYO75108.1"/>
    </source>
</evidence>
<name>A0ABY0GS41_9PEZI</name>
<evidence type="ECO:0000256" key="1">
    <source>
        <dbReference type="SAM" id="Phobius"/>
    </source>
</evidence>
<feature type="transmembrane region" description="Helical" evidence="1">
    <location>
        <begin position="156"/>
        <end position="174"/>
    </location>
</feature>
<dbReference type="Proteomes" id="UP000294003">
    <property type="component" value="Unassembled WGS sequence"/>
</dbReference>